<proteinExistence type="predicted"/>
<evidence type="ECO:0000313" key="1">
    <source>
        <dbReference type="EMBL" id="CAE0067055.1"/>
    </source>
</evidence>
<dbReference type="InterPro" id="IPR036291">
    <property type="entry name" value="NAD(P)-bd_dom_sf"/>
</dbReference>
<reference evidence="1" key="1">
    <citation type="submission" date="2021-01" db="EMBL/GenBank/DDBJ databases">
        <authorList>
            <person name="Corre E."/>
            <person name="Pelletier E."/>
            <person name="Niang G."/>
            <person name="Scheremetjew M."/>
            <person name="Finn R."/>
            <person name="Kale V."/>
            <person name="Holt S."/>
            <person name="Cochrane G."/>
            <person name="Meng A."/>
            <person name="Brown T."/>
            <person name="Cohen L."/>
        </authorList>
    </citation>
    <scope>NUCLEOTIDE SEQUENCE</scope>
    <source>
        <strain evidence="1">CCMP 769</strain>
    </source>
</reference>
<gene>
    <name evidence="1" type="ORF">RMAR00112_LOCUS35131</name>
</gene>
<accession>A0A7S3ENX5</accession>
<organism evidence="1">
    <name type="scientific">Rhodosorus marinus</name>
    <dbReference type="NCBI Taxonomy" id="101924"/>
    <lineage>
        <taxon>Eukaryota</taxon>
        <taxon>Rhodophyta</taxon>
        <taxon>Stylonematophyceae</taxon>
        <taxon>Stylonematales</taxon>
        <taxon>Stylonemataceae</taxon>
        <taxon>Rhodosorus</taxon>
    </lineage>
</organism>
<name>A0A7S3ENX5_9RHOD</name>
<dbReference type="Gene3D" id="3.40.50.720">
    <property type="entry name" value="NAD(P)-binding Rossmann-like Domain"/>
    <property type="match status" value="1"/>
</dbReference>
<protein>
    <submittedName>
        <fullName evidence="1">Uncharacterized protein</fullName>
    </submittedName>
</protein>
<dbReference type="AlphaFoldDB" id="A0A7S3ENX5"/>
<dbReference type="SUPFAM" id="SSF51735">
    <property type="entry name" value="NAD(P)-binding Rossmann-fold domains"/>
    <property type="match status" value="1"/>
</dbReference>
<sequence length="226" mass="25461">MGSGRSGFVCAALAPRAPRRAACVKYELEEKSLFVFGLGYTGLALGCFLQDKGWRIYGTCSSREKADSLRERDWCAFQWTAGCPLDAAIVETAQLCSHVISSIPPLEGIDPILSVRQEMFHLAERTEWVGYISSTSVYSETEGGWVDEGSPTQKNMPRCKAENLWLELGDLEKTRSRVFRCADLGARLVVAICRYLRTQSERLGHAERQKSWQYQRFEAGFENPCR</sequence>
<dbReference type="EMBL" id="HBHW01045220">
    <property type="protein sequence ID" value="CAE0067055.1"/>
    <property type="molecule type" value="Transcribed_RNA"/>
</dbReference>